<name>A0A7R8X776_9CRUS</name>
<feature type="transmembrane region" description="Helical" evidence="2">
    <location>
        <begin position="52"/>
        <end position="70"/>
    </location>
</feature>
<dbReference type="PANTHER" id="PTHR16007:SF15">
    <property type="entry name" value="TRANSMEMBRANE PROTEIN 45B"/>
    <property type="match status" value="1"/>
</dbReference>
<keyword evidence="2" id="KW-0812">Transmembrane</keyword>
<dbReference type="AlphaFoldDB" id="A0A7R8X776"/>
<reference evidence="3" key="1">
    <citation type="submission" date="2020-11" db="EMBL/GenBank/DDBJ databases">
        <authorList>
            <person name="Tran Van P."/>
        </authorList>
    </citation>
    <scope>NUCLEOTIDE SEQUENCE</scope>
</reference>
<keyword evidence="2" id="KW-0472">Membrane</keyword>
<dbReference type="SUPFAM" id="SSF46689">
    <property type="entry name" value="Homeodomain-like"/>
    <property type="match status" value="1"/>
</dbReference>
<dbReference type="Proteomes" id="UP000677054">
    <property type="component" value="Unassembled WGS sequence"/>
</dbReference>
<dbReference type="EMBL" id="LR899717">
    <property type="protein sequence ID" value="CAD7241973.1"/>
    <property type="molecule type" value="Genomic_DNA"/>
</dbReference>
<organism evidence="3">
    <name type="scientific">Darwinula stevensoni</name>
    <dbReference type="NCBI Taxonomy" id="69355"/>
    <lineage>
        <taxon>Eukaryota</taxon>
        <taxon>Metazoa</taxon>
        <taxon>Ecdysozoa</taxon>
        <taxon>Arthropoda</taxon>
        <taxon>Crustacea</taxon>
        <taxon>Oligostraca</taxon>
        <taxon>Ostracoda</taxon>
        <taxon>Podocopa</taxon>
        <taxon>Podocopida</taxon>
        <taxon>Darwinulocopina</taxon>
        <taxon>Darwinuloidea</taxon>
        <taxon>Darwinulidae</taxon>
        <taxon>Darwinula</taxon>
    </lineage>
</organism>
<gene>
    <name evidence="3" type="ORF">DSTB1V02_LOCUS1948</name>
</gene>
<evidence type="ECO:0000313" key="4">
    <source>
        <dbReference type="Proteomes" id="UP000677054"/>
    </source>
</evidence>
<dbReference type="GO" id="GO:0005634">
    <property type="term" value="C:nucleus"/>
    <property type="evidence" value="ECO:0007669"/>
    <property type="project" value="UniProtKB-SubCell"/>
</dbReference>
<dbReference type="PANTHER" id="PTHR16007">
    <property type="entry name" value="EPIDIDYMAL MEMBRANE PROTEIN E9-RELATED"/>
    <property type="match status" value="1"/>
</dbReference>
<feature type="transmembrane region" description="Helical" evidence="2">
    <location>
        <begin position="90"/>
        <end position="115"/>
    </location>
</feature>
<protein>
    <submittedName>
        <fullName evidence="3">Uncharacterized protein</fullName>
    </submittedName>
</protein>
<sequence length="209" mass="24170">MSGEIITGFDKNWKWDTPGNAQHVCMFLGFFLYFFIGMLADKGYIHLPYVDDVFGIFAVTVEWLLFANHLHGMPPLEVLSTWNTESHEHMTYATVVFIAHLFLDAILILILNEFIARRFGGRKYFAKDSKSSLPASRISKVTKTPRSTIYSIIRRYNELGSAADRQISGRPSVFQDEKLQKRVRQMLYRNPEHSGRKLAQTLRVDKETF</sequence>
<keyword evidence="2" id="KW-1133">Transmembrane helix</keyword>
<dbReference type="InterPro" id="IPR042127">
    <property type="entry name" value="TMEM45"/>
</dbReference>
<keyword evidence="4" id="KW-1185">Reference proteome</keyword>
<dbReference type="InterPro" id="IPR009057">
    <property type="entry name" value="Homeodomain-like_sf"/>
</dbReference>
<evidence type="ECO:0000256" key="2">
    <source>
        <dbReference type="SAM" id="Phobius"/>
    </source>
</evidence>
<feature type="transmembrane region" description="Helical" evidence="2">
    <location>
        <begin position="20"/>
        <end position="40"/>
    </location>
</feature>
<proteinExistence type="predicted"/>
<comment type="subcellular location">
    <subcellularLocation>
        <location evidence="1">Nucleus</location>
    </subcellularLocation>
</comment>
<evidence type="ECO:0000256" key="1">
    <source>
        <dbReference type="ARBA" id="ARBA00004123"/>
    </source>
</evidence>
<evidence type="ECO:0000313" key="3">
    <source>
        <dbReference type="EMBL" id="CAD7241973.1"/>
    </source>
</evidence>
<accession>A0A7R8X776</accession>
<dbReference type="EMBL" id="CAJPEV010000200">
    <property type="protein sequence ID" value="CAG0882260.1"/>
    <property type="molecule type" value="Genomic_DNA"/>
</dbReference>
<dbReference type="OrthoDB" id="551896at2759"/>